<dbReference type="RefSeq" id="WP_326509331.1">
    <property type="nucleotide sequence ID" value="NZ_JAWIIV010000034.1"/>
</dbReference>
<name>A0ABU6JG74_9BURK</name>
<feature type="transmembrane region" description="Helical" evidence="1">
    <location>
        <begin position="243"/>
        <end position="265"/>
    </location>
</feature>
<feature type="transmembrane region" description="Helical" evidence="1">
    <location>
        <begin position="272"/>
        <end position="288"/>
    </location>
</feature>
<dbReference type="InterPro" id="IPR050879">
    <property type="entry name" value="Acyltransferase_3"/>
</dbReference>
<dbReference type="InterPro" id="IPR002656">
    <property type="entry name" value="Acyl_transf_3_dom"/>
</dbReference>
<sequence>MVKTRTGSIPYLDGWRGLAILCVLVGHFFKLDVLGGLGVQMFFVLSGLLMGQLLFIKRVGLKTFFFRRFSRVLPTFWLFTATMAVYAASFQPEVYEVPFSELVSTLAFLRTYYPATPHIWANDWPIEHVWSLNVEEHSYAYLALGVVLLRLVRRHLAADIFLVGTTGLILVLTAHRFAMMGDATPWAIQSQYAALGLLASASYGVLHHKYASSMRIAVPGLLPVVTFGIGLVCYIGYRDKGLHLMLAPLLLAFTVNQLAVLPAAIRTLLSAAWLRWLGVCSFSLYLWQQPFYHAARHEPAHGMFYLAAAMIAGALSFYLFENPIRLRLNAWWEKRNASAVQSVARVDRPA</sequence>
<dbReference type="Pfam" id="PF01757">
    <property type="entry name" value="Acyl_transf_3"/>
    <property type="match status" value="1"/>
</dbReference>
<feature type="transmembrane region" description="Helical" evidence="1">
    <location>
        <begin position="35"/>
        <end position="56"/>
    </location>
</feature>
<feature type="transmembrane region" description="Helical" evidence="1">
    <location>
        <begin position="218"/>
        <end position="237"/>
    </location>
</feature>
<dbReference type="GO" id="GO:0016746">
    <property type="term" value="F:acyltransferase activity"/>
    <property type="evidence" value="ECO:0007669"/>
    <property type="project" value="UniProtKB-KW"/>
</dbReference>
<evidence type="ECO:0000259" key="2">
    <source>
        <dbReference type="Pfam" id="PF01757"/>
    </source>
</evidence>
<dbReference type="PANTHER" id="PTHR23028:SF53">
    <property type="entry name" value="ACYL_TRANSF_3 DOMAIN-CONTAINING PROTEIN"/>
    <property type="match status" value="1"/>
</dbReference>
<dbReference type="PANTHER" id="PTHR23028">
    <property type="entry name" value="ACETYLTRANSFERASE"/>
    <property type="match status" value="1"/>
</dbReference>
<comment type="caution">
    <text evidence="3">The sequence shown here is derived from an EMBL/GenBank/DDBJ whole genome shotgun (WGS) entry which is preliminary data.</text>
</comment>
<proteinExistence type="predicted"/>
<feature type="transmembrane region" description="Helical" evidence="1">
    <location>
        <begin position="160"/>
        <end position="180"/>
    </location>
</feature>
<keyword evidence="1" id="KW-0812">Transmembrane</keyword>
<feature type="transmembrane region" description="Helical" evidence="1">
    <location>
        <begin position="68"/>
        <end position="88"/>
    </location>
</feature>
<feature type="transmembrane region" description="Helical" evidence="1">
    <location>
        <begin position="12"/>
        <end position="29"/>
    </location>
</feature>
<evidence type="ECO:0000256" key="1">
    <source>
        <dbReference type="SAM" id="Phobius"/>
    </source>
</evidence>
<dbReference type="Proteomes" id="UP001352263">
    <property type="component" value="Unassembled WGS sequence"/>
</dbReference>
<keyword evidence="3" id="KW-0808">Transferase</keyword>
<keyword evidence="3" id="KW-0012">Acyltransferase</keyword>
<accession>A0ABU6JG74</accession>
<reference evidence="3 4" key="1">
    <citation type="submission" date="2023-10" db="EMBL/GenBank/DDBJ databases">
        <title>Noviherbaspirillum sp. CPCC 100848 genome assembly.</title>
        <authorList>
            <person name="Li X.Y."/>
            <person name="Fang X.M."/>
        </authorList>
    </citation>
    <scope>NUCLEOTIDE SEQUENCE [LARGE SCALE GENOMIC DNA]</scope>
    <source>
        <strain evidence="3 4">CPCC 100848</strain>
    </source>
</reference>
<evidence type="ECO:0000313" key="3">
    <source>
        <dbReference type="EMBL" id="MEC4722662.1"/>
    </source>
</evidence>
<dbReference type="EC" id="2.3.-.-" evidence="3"/>
<keyword evidence="1" id="KW-1133">Transmembrane helix</keyword>
<evidence type="ECO:0000313" key="4">
    <source>
        <dbReference type="Proteomes" id="UP001352263"/>
    </source>
</evidence>
<dbReference type="EMBL" id="JAWIIV010000034">
    <property type="protein sequence ID" value="MEC4722662.1"/>
    <property type="molecule type" value="Genomic_DNA"/>
</dbReference>
<feature type="domain" description="Acyltransferase 3" evidence="2">
    <location>
        <begin position="10"/>
        <end position="298"/>
    </location>
</feature>
<organism evidence="3 4">
    <name type="scientific">Noviherbaspirillum album</name>
    <dbReference type="NCBI Taxonomy" id="3080276"/>
    <lineage>
        <taxon>Bacteria</taxon>
        <taxon>Pseudomonadati</taxon>
        <taxon>Pseudomonadota</taxon>
        <taxon>Betaproteobacteria</taxon>
        <taxon>Burkholderiales</taxon>
        <taxon>Oxalobacteraceae</taxon>
        <taxon>Noviherbaspirillum</taxon>
    </lineage>
</organism>
<keyword evidence="1" id="KW-0472">Membrane</keyword>
<feature type="transmembrane region" description="Helical" evidence="1">
    <location>
        <begin position="300"/>
        <end position="320"/>
    </location>
</feature>
<gene>
    <name evidence="3" type="ORF">RY831_26190</name>
</gene>
<protein>
    <submittedName>
        <fullName evidence="3">Acyltransferase</fullName>
        <ecNumber evidence="3">2.3.-.-</ecNumber>
    </submittedName>
</protein>
<keyword evidence="4" id="KW-1185">Reference proteome</keyword>